<keyword evidence="4" id="KW-1185">Reference proteome</keyword>
<dbReference type="VEuPathDB" id="VectorBase:ASIC016009"/>
<dbReference type="GO" id="GO:0004601">
    <property type="term" value="F:peroxidase activity"/>
    <property type="evidence" value="ECO:0007669"/>
    <property type="project" value="UniProtKB-KW"/>
</dbReference>
<accession>A0A084WCK2</accession>
<dbReference type="OMA" id="NALVSCR"/>
<evidence type="ECO:0000313" key="4">
    <source>
        <dbReference type="Proteomes" id="UP000030765"/>
    </source>
</evidence>
<dbReference type="InterPro" id="IPR010255">
    <property type="entry name" value="Haem_peroxidase_sf"/>
</dbReference>
<sequence length="82" mass="9585">MQRMEQFMRTRRGDRFFFENGNTPGAFTPRQLKEIRKASMARLLCDNSPGVSQMQLRAFKQISNTNALVSCRTLPALDIRFW</sequence>
<proteinExistence type="predicted"/>
<organism evidence="2">
    <name type="scientific">Anopheles sinensis</name>
    <name type="common">Mosquito</name>
    <dbReference type="NCBI Taxonomy" id="74873"/>
    <lineage>
        <taxon>Eukaryota</taxon>
        <taxon>Metazoa</taxon>
        <taxon>Ecdysozoa</taxon>
        <taxon>Arthropoda</taxon>
        <taxon>Hexapoda</taxon>
        <taxon>Insecta</taxon>
        <taxon>Pterygota</taxon>
        <taxon>Neoptera</taxon>
        <taxon>Endopterygota</taxon>
        <taxon>Diptera</taxon>
        <taxon>Nematocera</taxon>
        <taxon>Culicoidea</taxon>
        <taxon>Culicidae</taxon>
        <taxon>Anophelinae</taxon>
        <taxon>Anopheles</taxon>
    </lineage>
</organism>
<dbReference type="GO" id="GO:0020037">
    <property type="term" value="F:heme binding"/>
    <property type="evidence" value="ECO:0007669"/>
    <property type="project" value="InterPro"/>
</dbReference>
<dbReference type="STRING" id="74873.A0A084WCK2"/>
<name>A0A084WCK2_ANOSI</name>
<dbReference type="InterPro" id="IPR019791">
    <property type="entry name" value="Haem_peroxidase_animal"/>
</dbReference>
<dbReference type="EMBL" id="ATLV01022681">
    <property type="status" value="NOT_ANNOTATED_CDS"/>
    <property type="molecule type" value="Genomic_DNA"/>
</dbReference>
<dbReference type="InterPro" id="IPR037120">
    <property type="entry name" value="Haem_peroxidase_sf_animal"/>
</dbReference>
<dbReference type="PROSITE" id="PS50292">
    <property type="entry name" value="PEROXIDASE_3"/>
    <property type="match status" value="1"/>
</dbReference>
<dbReference type="Pfam" id="PF03098">
    <property type="entry name" value="An_peroxidase"/>
    <property type="match status" value="1"/>
</dbReference>
<dbReference type="PANTHER" id="PTHR11475">
    <property type="entry name" value="OXIDASE/PEROXIDASE"/>
    <property type="match status" value="1"/>
</dbReference>
<dbReference type="Gene3D" id="1.10.640.10">
    <property type="entry name" value="Haem peroxidase domain superfamily, animal type"/>
    <property type="match status" value="1"/>
</dbReference>
<reference evidence="2 4" key="1">
    <citation type="journal article" date="2014" name="BMC Genomics">
        <title>Genome sequence of Anopheles sinensis provides insight into genetics basis of mosquito competence for malaria parasites.</title>
        <authorList>
            <person name="Zhou D."/>
            <person name="Zhang D."/>
            <person name="Ding G."/>
            <person name="Shi L."/>
            <person name="Hou Q."/>
            <person name="Ye Y."/>
            <person name="Xu Y."/>
            <person name="Zhou H."/>
            <person name="Xiong C."/>
            <person name="Li S."/>
            <person name="Yu J."/>
            <person name="Hong S."/>
            <person name="Yu X."/>
            <person name="Zou P."/>
            <person name="Chen C."/>
            <person name="Chang X."/>
            <person name="Wang W."/>
            <person name="Lv Y."/>
            <person name="Sun Y."/>
            <person name="Ma L."/>
            <person name="Shen B."/>
            <person name="Zhu C."/>
        </authorList>
    </citation>
    <scope>NUCLEOTIDE SEQUENCE [LARGE SCALE GENOMIC DNA]</scope>
</reference>
<gene>
    <name evidence="2" type="ORF">ZHAS_00016009</name>
</gene>
<dbReference type="PANTHER" id="PTHR11475:SF86">
    <property type="entry name" value="PEROXIDASE"/>
    <property type="match status" value="1"/>
</dbReference>
<dbReference type="EMBL" id="KE525335">
    <property type="protein sequence ID" value="KFB47946.1"/>
    <property type="molecule type" value="Genomic_DNA"/>
</dbReference>
<evidence type="ECO:0000313" key="3">
    <source>
        <dbReference type="EnsemblMetazoa" id="ASIC016009-PA"/>
    </source>
</evidence>
<keyword evidence="1" id="KW-0560">Oxidoreductase</keyword>
<dbReference type="VEuPathDB" id="VectorBase:ASIS004536"/>
<dbReference type="SUPFAM" id="SSF48113">
    <property type="entry name" value="Heme-dependent peroxidases"/>
    <property type="match status" value="1"/>
</dbReference>
<dbReference type="AlphaFoldDB" id="A0A084WCK2"/>
<keyword evidence="1" id="KW-0575">Peroxidase</keyword>
<dbReference type="Proteomes" id="UP000030765">
    <property type="component" value="Unassembled WGS sequence"/>
</dbReference>
<reference evidence="3" key="2">
    <citation type="submission" date="2020-05" db="UniProtKB">
        <authorList>
            <consortium name="EnsemblMetazoa"/>
        </authorList>
    </citation>
    <scope>IDENTIFICATION</scope>
</reference>
<protein>
    <submittedName>
        <fullName evidence="2">AGAP010735-PA-like protein</fullName>
    </submittedName>
</protein>
<evidence type="ECO:0000256" key="1">
    <source>
        <dbReference type="ARBA" id="ARBA00022559"/>
    </source>
</evidence>
<dbReference type="EnsemblMetazoa" id="ASIC016009-RA">
    <property type="protein sequence ID" value="ASIC016009-PA"/>
    <property type="gene ID" value="ASIC016009"/>
</dbReference>
<dbReference type="GO" id="GO:0006979">
    <property type="term" value="P:response to oxidative stress"/>
    <property type="evidence" value="ECO:0007669"/>
    <property type="project" value="InterPro"/>
</dbReference>
<evidence type="ECO:0000313" key="2">
    <source>
        <dbReference type="EMBL" id="KFB47946.1"/>
    </source>
</evidence>
<dbReference type="OrthoDB" id="823504at2759"/>